<dbReference type="PANTHER" id="PTHR43765">
    <property type="entry name" value="2-DEHYDROPANTOATE 2-REDUCTASE-RELATED"/>
    <property type="match status" value="1"/>
</dbReference>
<name>A1RU93_PYRIL</name>
<dbReference type="eggNOG" id="arCOG04139">
    <property type="taxonomic scope" value="Archaea"/>
</dbReference>
<dbReference type="InterPro" id="IPR013328">
    <property type="entry name" value="6PGD_dom2"/>
</dbReference>
<keyword evidence="6 11" id="KW-0560">Oxidoreductase</keyword>
<dbReference type="GO" id="GO:0008677">
    <property type="term" value="F:2-dehydropantoate 2-reductase activity"/>
    <property type="evidence" value="ECO:0007669"/>
    <property type="project" value="UniProtKB-EC"/>
</dbReference>
<evidence type="ECO:0000313" key="14">
    <source>
        <dbReference type="EMBL" id="ABL88525.1"/>
    </source>
</evidence>
<keyword evidence="15" id="KW-1185">Reference proteome</keyword>
<evidence type="ECO:0000256" key="4">
    <source>
        <dbReference type="ARBA" id="ARBA00019465"/>
    </source>
</evidence>
<dbReference type="InterPro" id="IPR003710">
    <property type="entry name" value="ApbA"/>
</dbReference>
<dbReference type="GO" id="GO:0005737">
    <property type="term" value="C:cytoplasm"/>
    <property type="evidence" value="ECO:0007669"/>
    <property type="project" value="TreeGrafter"/>
</dbReference>
<comment type="catalytic activity">
    <reaction evidence="8">
        <text>(R)-pantoate + NADP(+) = 2-dehydropantoate + NADPH + H(+)</text>
        <dbReference type="Rhea" id="RHEA:16233"/>
        <dbReference type="ChEBI" id="CHEBI:11561"/>
        <dbReference type="ChEBI" id="CHEBI:15378"/>
        <dbReference type="ChEBI" id="CHEBI:15980"/>
        <dbReference type="ChEBI" id="CHEBI:57783"/>
        <dbReference type="ChEBI" id="CHEBI:58349"/>
        <dbReference type="EC" id="1.1.1.169"/>
    </reaction>
    <physiologicalReaction direction="right-to-left" evidence="8">
        <dbReference type="Rhea" id="RHEA:16235"/>
    </physiologicalReaction>
</comment>
<dbReference type="OrthoDB" id="201845at2157"/>
<dbReference type="Pfam" id="PF02558">
    <property type="entry name" value="ApbA"/>
    <property type="match status" value="1"/>
</dbReference>
<evidence type="ECO:0000256" key="9">
    <source>
        <dbReference type="ARBA" id="ARBA00048196"/>
    </source>
</evidence>
<accession>A1RU93</accession>
<dbReference type="InterPro" id="IPR008927">
    <property type="entry name" value="6-PGluconate_DH-like_C_sf"/>
</dbReference>
<gene>
    <name evidence="14" type="ordered locus">Pisl_1363</name>
</gene>
<evidence type="ECO:0000313" key="15">
    <source>
        <dbReference type="Proteomes" id="UP000002595"/>
    </source>
</evidence>
<comment type="pathway">
    <text evidence="1 11">Cofactor biosynthesis; coenzyme A biosynthesis.</text>
</comment>
<dbReference type="NCBIfam" id="TIGR00745">
    <property type="entry name" value="apbA_panE"/>
    <property type="match status" value="1"/>
</dbReference>
<dbReference type="KEGG" id="pis:Pisl_1363"/>
<dbReference type="GO" id="GO:0050661">
    <property type="term" value="F:NADP binding"/>
    <property type="evidence" value="ECO:0007669"/>
    <property type="project" value="TreeGrafter"/>
</dbReference>
<dbReference type="InterPro" id="IPR013332">
    <property type="entry name" value="KPR_N"/>
</dbReference>
<keyword evidence="5 11" id="KW-0521">NADP</keyword>
<comment type="catalytic activity">
    <reaction evidence="9">
        <text>(R)-pantoate + NAD(+) = 2-dehydropantoate + NADH + H(+)</text>
        <dbReference type="Rhea" id="RHEA:61292"/>
        <dbReference type="ChEBI" id="CHEBI:11561"/>
        <dbReference type="ChEBI" id="CHEBI:15378"/>
        <dbReference type="ChEBI" id="CHEBI:15980"/>
        <dbReference type="ChEBI" id="CHEBI:57540"/>
        <dbReference type="ChEBI" id="CHEBI:57945"/>
    </reaction>
    <physiologicalReaction direction="right-to-left" evidence="9">
        <dbReference type="Rhea" id="RHEA:61294"/>
    </physiologicalReaction>
</comment>
<evidence type="ECO:0000256" key="3">
    <source>
        <dbReference type="ARBA" id="ARBA00013014"/>
    </source>
</evidence>
<dbReference type="AlphaFoldDB" id="A1RU93"/>
<evidence type="ECO:0000259" key="12">
    <source>
        <dbReference type="Pfam" id="PF02558"/>
    </source>
</evidence>
<evidence type="ECO:0000256" key="1">
    <source>
        <dbReference type="ARBA" id="ARBA00004724"/>
    </source>
</evidence>
<keyword evidence="11" id="KW-0173">Coenzyme A biosynthesis</keyword>
<evidence type="ECO:0000256" key="8">
    <source>
        <dbReference type="ARBA" id="ARBA00047506"/>
    </source>
</evidence>
<evidence type="ECO:0000256" key="6">
    <source>
        <dbReference type="ARBA" id="ARBA00023002"/>
    </source>
</evidence>
<feature type="domain" description="Ketopantoate reductase C-terminal" evidence="13">
    <location>
        <begin position="151"/>
        <end position="273"/>
    </location>
</feature>
<reference evidence="14" key="1">
    <citation type="submission" date="2006-12" db="EMBL/GenBank/DDBJ databases">
        <title>Complete sequence of Pyrobaculum islandicum DSM 4184.</title>
        <authorList>
            <person name="Copeland A."/>
            <person name="Lucas S."/>
            <person name="Lapidus A."/>
            <person name="Barry K."/>
            <person name="Detter J.C."/>
            <person name="Glavina del Rio T."/>
            <person name="Dalin E."/>
            <person name="Tice H."/>
            <person name="Pitluck S."/>
            <person name="Meincke L."/>
            <person name="Brettin T."/>
            <person name="Bruce D."/>
            <person name="Han C."/>
            <person name="Tapia R."/>
            <person name="Gilna P."/>
            <person name="Schmutz J."/>
            <person name="Larimer F."/>
            <person name="Land M."/>
            <person name="Hauser L."/>
            <person name="Kyrpides N."/>
            <person name="Mikhailova N."/>
            <person name="Cozen A.E."/>
            <person name="Fitz-Gibbon S.T."/>
            <person name="House C.H."/>
            <person name="Saltikov C."/>
            <person name="Lowe T."/>
            <person name="Richardson P."/>
        </authorList>
    </citation>
    <scope>NUCLEOTIDE SEQUENCE [LARGE SCALE GENOMIC DNA]</scope>
    <source>
        <strain evidence="14">DSM 4184</strain>
    </source>
</reference>
<dbReference type="HOGENOM" id="CLU_031468_0_0_2"/>
<evidence type="ECO:0000256" key="11">
    <source>
        <dbReference type="RuleBase" id="RU362068"/>
    </source>
</evidence>
<dbReference type="Proteomes" id="UP000002595">
    <property type="component" value="Chromosome"/>
</dbReference>
<comment type="similarity">
    <text evidence="2 11">Belongs to the ketopantoate reductase family.</text>
</comment>
<dbReference type="PANTHER" id="PTHR43765:SF2">
    <property type="entry name" value="2-DEHYDROPANTOATE 2-REDUCTASE"/>
    <property type="match status" value="1"/>
</dbReference>
<dbReference type="Gene3D" id="1.10.1040.10">
    <property type="entry name" value="N-(1-d-carboxylethyl)-l-norvaline Dehydrogenase, domain 2"/>
    <property type="match status" value="1"/>
</dbReference>
<feature type="domain" description="Ketopantoate reductase N-terminal" evidence="12">
    <location>
        <begin position="3"/>
        <end position="129"/>
    </location>
</feature>
<dbReference type="UniPathway" id="UPA00241"/>
<dbReference type="EMBL" id="CP000504">
    <property type="protein sequence ID" value="ABL88525.1"/>
    <property type="molecule type" value="Genomic_DNA"/>
</dbReference>
<dbReference type="GO" id="GO:0015940">
    <property type="term" value="P:pantothenate biosynthetic process"/>
    <property type="evidence" value="ECO:0007669"/>
    <property type="project" value="InterPro"/>
</dbReference>
<dbReference type="FunFam" id="1.10.1040.10:FF:000017">
    <property type="entry name" value="2-dehydropantoate 2-reductase"/>
    <property type="match status" value="1"/>
</dbReference>
<evidence type="ECO:0000259" key="13">
    <source>
        <dbReference type="Pfam" id="PF08546"/>
    </source>
</evidence>
<dbReference type="Pfam" id="PF08546">
    <property type="entry name" value="ApbA_C"/>
    <property type="match status" value="1"/>
</dbReference>
<dbReference type="SUPFAM" id="SSF51735">
    <property type="entry name" value="NAD(P)-binding Rossmann-fold domains"/>
    <property type="match status" value="1"/>
</dbReference>
<comment type="function">
    <text evidence="11">Catalyzes the NADPH-dependent reduction of ketopantoate into pantoic acid.</text>
</comment>
<sequence length="283" mass="30100">MFVVVGLGAVGSLLAYFLNEAGLEPYAVSRSRCDEYIFCNGDSCHKLRVKMIDRAPPDVKYSLVAVKGPDTTGALRVASGVPVLFQNGIGGLELAREVFPNAMAAVVTYGVYREGCRAELRGRGEIILPKEAAEVGEALARGGAAVRLVDDVEPYRWAKLVVNAAINPVTAILQAPNGVLLENPWARALAEKLALEAAAVAAAVGYPVEGAVDTVFTVARATASNISSMAQDLARCRPTEVDFINGAVMKYGAARGVATPHNYVVYTLVKALEERCGLRFRTT</sequence>
<proteinExistence type="inferred from homology"/>
<evidence type="ECO:0000256" key="10">
    <source>
        <dbReference type="ARBA" id="ARBA00056765"/>
    </source>
</evidence>
<evidence type="ECO:0000256" key="5">
    <source>
        <dbReference type="ARBA" id="ARBA00022857"/>
    </source>
</evidence>
<dbReference type="SUPFAM" id="SSF48179">
    <property type="entry name" value="6-phosphogluconate dehydrogenase C-terminal domain-like"/>
    <property type="match status" value="1"/>
</dbReference>
<dbReference type="Gene3D" id="3.40.50.720">
    <property type="entry name" value="NAD(P)-binding Rossmann-like Domain"/>
    <property type="match status" value="1"/>
</dbReference>
<dbReference type="EC" id="1.1.1.169" evidence="3 11"/>
<dbReference type="STRING" id="384616.Pisl_1363"/>
<dbReference type="GeneID" id="4617122"/>
<dbReference type="InterPro" id="IPR050838">
    <property type="entry name" value="Ketopantoate_reductase"/>
</dbReference>
<protein>
    <recommendedName>
        <fullName evidence="4 11">2-dehydropantoate 2-reductase</fullName>
        <ecNumber evidence="3 11">1.1.1.169</ecNumber>
    </recommendedName>
    <alternativeName>
        <fullName evidence="7 11">Ketopantoate reductase</fullName>
    </alternativeName>
</protein>
<organism evidence="14 15">
    <name type="scientific">Pyrobaculum islandicum (strain DSM 4184 / JCM 9189 / GEO3)</name>
    <dbReference type="NCBI Taxonomy" id="384616"/>
    <lineage>
        <taxon>Archaea</taxon>
        <taxon>Thermoproteota</taxon>
        <taxon>Thermoprotei</taxon>
        <taxon>Thermoproteales</taxon>
        <taxon>Thermoproteaceae</taxon>
        <taxon>Pyrobaculum</taxon>
    </lineage>
</organism>
<evidence type="ECO:0000256" key="2">
    <source>
        <dbReference type="ARBA" id="ARBA00007870"/>
    </source>
</evidence>
<dbReference type="GO" id="GO:0015937">
    <property type="term" value="P:coenzyme A biosynthetic process"/>
    <property type="evidence" value="ECO:0007669"/>
    <property type="project" value="UniProtKB-UniPathway"/>
</dbReference>
<dbReference type="InterPro" id="IPR013752">
    <property type="entry name" value="KPA_reductase"/>
</dbReference>
<dbReference type="RefSeq" id="WP_011763100.1">
    <property type="nucleotide sequence ID" value="NC_008701.1"/>
</dbReference>
<evidence type="ECO:0000256" key="7">
    <source>
        <dbReference type="ARBA" id="ARBA00032024"/>
    </source>
</evidence>
<comment type="function">
    <text evidence="10">Catalyzes the NAD(P)H-dependent reduction of ketopantoate into pantoic acid.</text>
</comment>
<dbReference type="InterPro" id="IPR036291">
    <property type="entry name" value="NAD(P)-bd_dom_sf"/>
</dbReference>